<evidence type="ECO:0000313" key="3">
    <source>
        <dbReference type="EMBL" id="MBM7614557.1"/>
    </source>
</evidence>
<protein>
    <submittedName>
        <fullName evidence="3">IS605 OrfB family transposase</fullName>
    </submittedName>
</protein>
<dbReference type="InterPro" id="IPR010095">
    <property type="entry name" value="Cas12f1-like_TNB"/>
</dbReference>
<dbReference type="Proteomes" id="UP001314796">
    <property type="component" value="Unassembled WGS sequence"/>
</dbReference>
<organism evidence="3 4">
    <name type="scientific">Alkaliphilus hydrothermalis</name>
    <dbReference type="NCBI Taxonomy" id="1482730"/>
    <lineage>
        <taxon>Bacteria</taxon>
        <taxon>Bacillati</taxon>
        <taxon>Bacillota</taxon>
        <taxon>Clostridia</taxon>
        <taxon>Peptostreptococcales</taxon>
        <taxon>Natronincolaceae</taxon>
        <taxon>Alkaliphilus</taxon>
    </lineage>
</organism>
<name>A0ABS2NNP1_9FIRM</name>
<proteinExistence type="predicted"/>
<evidence type="ECO:0000256" key="1">
    <source>
        <dbReference type="ARBA" id="ARBA00023125"/>
    </source>
</evidence>
<accession>A0ABS2NNP1</accession>
<dbReference type="EMBL" id="JAFBEE010000005">
    <property type="protein sequence ID" value="MBM7614557.1"/>
    <property type="molecule type" value="Genomic_DNA"/>
</dbReference>
<dbReference type="Pfam" id="PF07282">
    <property type="entry name" value="Cas12f1-like_TNB"/>
    <property type="match status" value="1"/>
</dbReference>
<evidence type="ECO:0000313" key="4">
    <source>
        <dbReference type="Proteomes" id="UP001314796"/>
    </source>
</evidence>
<feature type="domain" description="Cas12f1-like TNB" evidence="2">
    <location>
        <begin position="380"/>
        <end position="438"/>
    </location>
</feature>
<keyword evidence="4" id="KW-1185">Reference proteome</keyword>
<keyword evidence="1" id="KW-0238">DNA-binding</keyword>
<gene>
    <name evidence="3" type="ORF">JOC73_001069</name>
</gene>
<evidence type="ECO:0000259" key="2">
    <source>
        <dbReference type="Pfam" id="PF07282"/>
    </source>
</evidence>
<dbReference type="RefSeq" id="WP_204400900.1">
    <property type="nucleotide sequence ID" value="NZ_JAFBEE010000005.1"/>
</dbReference>
<reference evidence="3 4" key="1">
    <citation type="submission" date="2021-01" db="EMBL/GenBank/DDBJ databases">
        <title>Genomic Encyclopedia of Type Strains, Phase IV (KMG-IV): sequencing the most valuable type-strain genomes for metagenomic binning, comparative biology and taxonomic classification.</title>
        <authorList>
            <person name="Goeker M."/>
        </authorList>
    </citation>
    <scope>NUCLEOTIDE SEQUENCE [LARGE SCALE GENOMIC DNA]</scope>
    <source>
        <strain evidence="3 4">DSM 25890</strain>
    </source>
</reference>
<sequence>MITVVKCIKQHSLQIENIDELKDIATRYVAVKNYVYSRYAGINSLLILNNAKKEIRDVWVKAKFAEQWCLPARYWKMALDEAIANIKTEWANIKLRVKSVTLKNENLTEDERSFILYVIKADKLLFSILKHKSIEKTKKIEKLVIREKYIYSLIRRYVRKYKGKVPYSYNKRSFMIDADMYSYKKDKNGLYIEIMGLDRGKRIKVKLKDENIHKGNLRIILNDDTLEIHRPKKVKANKNWSEDKVIGLDKGYKTLIATSEGKFYGEDLNDLLSKETERLSEVNAKRNKYYALHKTYIEEGKTKKAENILKFNLGKKKYNKLKNRHESVTKSYINQELNRFFISDKPSEIVIEDLTFVSWEKKFPKHIKRKLSSWIKGYINERLNYKAELNCVLVTKINPAYTSQICSICSAFGERVGEVFTCANCGKTHADTNAGVNIKNRKNDKEITLYTPYKKVKKILEDRIA</sequence>
<comment type="caution">
    <text evidence="3">The sequence shown here is derived from an EMBL/GenBank/DDBJ whole genome shotgun (WGS) entry which is preliminary data.</text>
</comment>